<feature type="non-terminal residue" evidence="2">
    <location>
        <position position="44"/>
    </location>
</feature>
<gene>
    <name evidence="2" type="ORF">HMPREF0731_3174</name>
</gene>
<comment type="caution">
    <text evidence="2">The sequence shown here is derived from an EMBL/GenBank/DDBJ whole genome shotgun (WGS) entry which is preliminary data.</text>
</comment>
<dbReference type="AlphaFoldDB" id="D5RQ12"/>
<evidence type="ECO:0000313" key="2">
    <source>
        <dbReference type="EMBL" id="EFH10612.1"/>
    </source>
</evidence>
<dbReference type="Proteomes" id="UP000005324">
    <property type="component" value="Unassembled WGS sequence"/>
</dbReference>
<accession>D5RQ12</accession>
<feature type="region of interest" description="Disordered" evidence="1">
    <location>
        <begin position="1"/>
        <end position="44"/>
    </location>
</feature>
<organism evidence="2 3">
    <name type="scientific">Pseudoroseomonas cervicalis ATCC 49957</name>
    <dbReference type="NCBI Taxonomy" id="525371"/>
    <lineage>
        <taxon>Bacteria</taxon>
        <taxon>Pseudomonadati</taxon>
        <taxon>Pseudomonadota</taxon>
        <taxon>Alphaproteobacteria</taxon>
        <taxon>Acetobacterales</taxon>
        <taxon>Roseomonadaceae</taxon>
        <taxon>Roseomonas</taxon>
    </lineage>
</organism>
<sequence>MTEENADAESSQPVGSPGGRARAGGPAARRRWGRGRGAALWPAA</sequence>
<name>D5RQ12_9PROT</name>
<protein>
    <submittedName>
        <fullName evidence="2">Uncharacterized protein</fullName>
    </submittedName>
</protein>
<evidence type="ECO:0000256" key="1">
    <source>
        <dbReference type="SAM" id="MobiDB-lite"/>
    </source>
</evidence>
<keyword evidence="3" id="KW-1185">Reference proteome</keyword>
<reference evidence="2 3" key="1">
    <citation type="submission" date="2010-04" db="EMBL/GenBank/DDBJ databases">
        <authorList>
            <person name="Qin X."/>
            <person name="Bachman B."/>
            <person name="Battles P."/>
            <person name="Bell A."/>
            <person name="Bess C."/>
            <person name="Bickham C."/>
            <person name="Chaboub L."/>
            <person name="Chen D."/>
            <person name="Coyle M."/>
            <person name="Deiros D.R."/>
            <person name="Dinh H."/>
            <person name="Forbes L."/>
            <person name="Fowler G."/>
            <person name="Francisco L."/>
            <person name="Fu Q."/>
            <person name="Gubbala S."/>
            <person name="Hale W."/>
            <person name="Han Y."/>
            <person name="Hemphill L."/>
            <person name="Highlander S.K."/>
            <person name="Hirani K."/>
            <person name="Hogues M."/>
            <person name="Jackson L."/>
            <person name="Jakkamsetti A."/>
            <person name="Javaid M."/>
            <person name="Jiang H."/>
            <person name="Korchina V."/>
            <person name="Kovar C."/>
            <person name="Lara F."/>
            <person name="Lee S."/>
            <person name="Mata R."/>
            <person name="Mathew T."/>
            <person name="Moen C."/>
            <person name="Morales K."/>
            <person name="Munidasa M."/>
            <person name="Nazareth L."/>
            <person name="Ngo R."/>
            <person name="Nguyen L."/>
            <person name="Okwuonu G."/>
            <person name="Ongeri F."/>
            <person name="Patil S."/>
            <person name="Petrosino J."/>
            <person name="Pham C."/>
            <person name="Pham P."/>
            <person name="Pu L.-L."/>
            <person name="Puazo M."/>
            <person name="Raj R."/>
            <person name="Reid J."/>
            <person name="Rouhana J."/>
            <person name="Saada N."/>
            <person name="Shang Y."/>
            <person name="Simmons D."/>
            <person name="Thornton R."/>
            <person name="Warren J."/>
            <person name="Weissenberger G."/>
            <person name="Zhang J."/>
            <person name="Zhang L."/>
            <person name="Zhou C."/>
            <person name="Zhu D."/>
            <person name="Muzny D."/>
            <person name="Worley K."/>
            <person name="Gibbs R."/>
        </authorList>
    </citation>
    <scope>NUCLEOTIDE SEQUENCE [LARGE SCALE GENOMIC DNA]</scope>
    <source>
        <strain evidence="2 3">ATCC 49957</strain>
    </source>
</reference>
<dbReference type="HOGENOM" id="CLU_3226731_0_0_5"/>
<dbReference type="EMBL" id="ADVL01000651">
    <property type="protein sequence ID" value="EFH10612.1"/>
    <property type="molecule type" value="Genomic_DNA"/>
</dbReference>
<evidence type="ECO:0000313" key="3">
    <source>
        <dbReference type="Proteomes" id="UP000005324"/>
    </source>
</evidence>
<proteinExistence type="predicted"/>